<dbReference type="EMBL" id="FNVU01000018">
    <property type="protein sequence ID" value="SEG87244.1"/>
    <property type="molecule type" value="Genomic_DNA"/>
</dbReference>
<reference evidence="3 4" key="1">
    <citation type="submission" date="2016-10" db="EMBL/GenBank/DDBJ databases">
        <authorList>
            <person name="de Groot N.N."/>
        </authorList>
    </citation>
    <scope>NUCLEOTIDE SEQUENCE [LARGE SCALE GENOMIC DNA]</scope>
    <source>
        <strain evidence="3 4">CGMCC 4.2023</strain>
    </source>
</reference>
<dbReference type="Proteomes" id="UP000236754">
    <property type="component" value="Unassembled WGS sequence"/>
</dbReference>
<evidence type="ECO:0000256" key="1">
    <source>
        <dbReference type="SAM" id="MobiDB-lite"/>
    </source>
</evidence>
<keyword evidence="4" id="KW-1185">Reference proteome</keyword>
<dbReference type="CDD" id="cd07043">
    <property type="entry name" value="STAS_anti-anti-sigma_factors"/>
    <property type="match status" value="1"/>
</dbReference>
<protein>
    <submittedName>
        <fullName evidence="3">Anti-anti-sigma factor</fullName>
    </submittedName>
</protein>
<evidence type="ECO:0000259" key="2">
    <source>
        <dbReference type="PROSITE" id="PS50801"/>
    </source>
</evidence>
<evidence type="ECO:0000313" key="3">
    <source>
        <dbReference type="EMBL" id="SEG87244.1"/>
    </source>
</evidence>
<dbReference type="InterPro" id="IPR036513">
    <property type="entry name" value="STAS_dom_sf"/>
</dbReference>
<proteinExistence type="predicted"/>
<feature type="region of interest" description="Disordered" evidence="1">
    <location>
        <begin position="100"/>
        <end position="128"/>
    </location>
</feature>
<dbReference type="PROSITE" id="PS50801">
    <property type="entry name" value="STAS"/>
    <property type="match status" value="1"/>
</dbReference>
<dbReference type="OrthoDB" id="4267127at2"/>
<accession>A0A1H6DQ32</accession>
<evidence type="ECO:0000313" key="4">
    <source>
        <dbReference type="Proteomes" id="UP000236754"/>
    </source>
</evidence>
<gene>
    <name evidence="3" type="ORF">SAMN05216223_11863</name>
</gene>
<organism evidence="3 4">
    <name type="scientific">Actinacidiphila yanglinensis</name>
    <dbReference type="NCBI Taxonomy" id="310779"/>
    <lineage>
        <taxon>Bacteria</taxon>
        <taxon>Bacillati</taxon>
        <taxon>Actinomycetota</taxon>
        <taxon>Actinomycetes</taxon>
        <taxon>Kitasatosporales</taxon>
        <taxon>Streptomycetaceae</taxon>
        <taxon>Actinacidiphila</taxon>
    </lineage>
</organism>
<name>A0A1H6DQ32_9ACTN</name>
<dbReference type="Gene3D" id="3.30.750.24">
    <property type="entry name" value="STAS domain"/>
    <property type="match status" value="1"/>
</dbReference>
<dbReference type="Pfam" id="PF01740">
    <property type="entry name" value="STAS"/>
    <property type="match status" value="1"/>
</dbReference>
<sequence length="128" mass="13915">MNLDEPVDPDSEQDVERELNRLLRASPARLVVIDLRTPLVTAAALRMLLRLRVTVHGRNGTLHVVARRPLARRVFRLTGLTRVLRVSATMSGVAATALACSSPHPADAGSGVHHERPALASSRPLQHS</sequence>
<dbReference type="SUPFAM" id="SSF52091">
    <property type="entry name" value="SpoIIaa-like"/>
    <property type="match status" value="1"/>
</dbReference>
<feature type="domain" description="STAS" evidence="2">
    <location>
        <begin position="1"/>
        <end position="97"/>
    </location>
</feature>
<dbReference type="InterPro" id="IPR002645">
    <property type="entry name" value="STAS_dom"/>
</dbReference>
<dbReference type="AlphaFoldDB" id="A0A1H6DQ32"/>